<dbReference type="RefSeq" id="XP_014563499.1">
    <property type="nucleotide sequence ID" value="XM_014708013.1"/>
</dbReference>
<proteinExistence type="predicted"/>
<dbReference type="HOGENOM" id="CLU_176430_0_0_1"/>
<name>A0A0B2UK84_9MICR</name>
<sequence length="106" mass="12195">MRTIRLGRIITPEIKEMRNTYAIIVGIIDKTFVLLQRKDGVREVCATNKLHLEEEVLDINGLSAEEIGKLIPDDICVKDTTNDFDRFKQKLAKRIEDEILREKGLA</sequence>
<dbReference type="AlphaFoldDB" id="A0A0B2UK84"/>
<dbReference type="EMBL" id="JOKQ01000007">
    <property type="protein sequence ID" value="KHN69457.1"/>
    <property type="molecule type" value="Genomic_DNA"/>
</dbReference>
<accession>A0A0B2UK84</accession>
<dbReference type="VEuPathDB" id="MicrosporidiaDB:M896_070230"/>
<dbReference type="OrthoDB" id="2188806at2759"/>
<evidence type="ECO:0000313" key="2">
    <source>
        <dbReference type="Proteomes" id="UP000031056"/>
    </source>
</evidence>
<gene>
    <name evidence="1" type="ORF">M896_070230</name>
</gene>
<reference evidence="1 2" key="1">
    <citation type="journal article" date="2014" name="MBio">
        <title>The Ordospora colligata genome; evolution of extreme reduction in microsporidia and host-to-parasite horizontal gene transfer.</title>
        <authorList>
            <person name="Pombert J.-F."/>
            <person name="Haag K.L."/>
            <person name="Beidas S."/>
            <person name="Ebert D."/>
            <person name="Keeling P.J."/>
        </authorList>
    </citation>
    <scope>NUCLEOTIDE SEQUENCE [LARGE SCALE GENOMIC DNA]</scope>
    <source>
        <strain evidence="1 2">OC4</strain>
    </source>
</reference>
<dbReference type="InterPro" id="IPR014722">
    <property type="entry name" value="Rib_uL2_dom2"/>
</dbReference>
<dbReference type="GeneID" id="26261992"/>
<organism evidence="1 2">
    <name type="scientific">Ordospora colligata OC4</name>
    <dbReference type="NCBI Taxonomy" id="1354746"/>
    <lineage>
        <taxon>Eukaryota</taxon>
        <taxon>Fungi</taxon>
        <taxon>Fungi incertae sedis</taxon>
        <taxon>Microsporidia</taxon>
        <taxon>Ordosporidae</taxon>
        <taxon>Ordospora</taxon>
    </lineage>
</organism>
<evidence type="ECO:0000313" key="1">
    <source>
        <dbReference type="EMBL" id="KHN69457.1"/>
    </source>
</evidence>
<dbReference type="CDD" id="cd23702">
    <property type="entry name" value="eL14"/>
    <property type="match status" value="1"/>
</dbReference>
<evidence type="ECO:0008006" key="3">
    <source>
        <dbReference type="Google" id="ProtNLM"/>
    </source>
</evidence>
<keyword evidence="2" id="KW-1185">Reference proteome</keyword>
<dbReference type="InParanoid" id="A0A0B2UK84"/>
<comment type="caution">
    <text evidence="1">The sequence shown here is derived from an EMBL/GenBank/DDBJ whole genome shotgun (WGS) entry which is preliminary data.</text>
</comment>
<protein>
    <recommendedName>
        <fullName evidence="3">Ribosomal protein L14E/L6E/L27E</fullName>
    </recommendedName>
</protein>
<dbReference type="Gene3D" id="2.30.30.30">
    <property type="match status" value="1"/>
</dbReference>
<dbReference type="Proteomes" id="UP000031056">
    <property type="component" value="Unassembled WGS sequence"/>
</dbReference>